<evidence type="ECO:0000256" key="3">
    <source>
        <dbReference type="RuleBase" id="RU000363"/>
    </source>
</evidence>
<dbReference type="InterPro" id="IPR051687">
    <property type="entry name" value="Peroxisomal_Beta-Oxidation"/>
</dbReference>
<dbReference type="PANTHER" id="PTHR45024">
    <property type="entry name" value="DEHYDROGENASES, SHORT CHAIN"/>
    <property type="match status" value="1"/>
</dbReference>
<dbReference type="RefSeq" id="WP_377927595.1">
    <property type="nucleotide sequence ID" value="NZ_JBHUEM010000008.1"/>
</dbReference>
<dbReference type="SUPFAM" id="SSF51735">
    <property type="entry name" value="NAD(P)-binding Rossmann-fold domains"/>
    <property type="match status" value="1"/>
</dbReference>
<dbReference type="PROSITE" id="PS00061">
    <property type="entry name" value="ADH_SHORT"/>
    <property type="match status" value="1"/>
</dbReference>
<protein>
    <submittedName>
        <fullName evidence="5">SDR family NAD(P)-dependent oxidoreductase</fullName>
        <ecNumber evidence="5">1.1.1.-</ecNumber>
    </submittedName>
</protein>
<dbReference type="InterPro" id="IPR057326">
    <property type="entry name" value="KR_dom"/>
</dbReference>
<reference evidence="6" key="1">
    <citation type="journal article" date="2019" name="Int. J. Syst. Evol. Microbiol.">
        <title>The Global Catalogue of Microorganisms (GCM) 10K type strain sequencing project: providing services to taxonomists for standard genome sequencing and annotation.</title>
        <authorList>
            <consortium name="The Broad Institute Genomics Platform"/>
            <consortium name="The Broad Institute Genome Sequencing Center for Infectious Disease"/>
            <person name="Wu L."/>
            <person name="Ma J."/>
        </authorList>
    </citation>
    <scope>NUCLEOTIDE SEQUENCE [LARGE SCALE GENOMIC DNA]</scope>
    <source>
        <strain evidence="6">CCUG 49339</strain>
    </source>
</reference>
<dbReference type="InterPro" id="IPR020904">
    <property type="entry name" value="Sc_DH/Rdtase_CS"/>
</dbReference>
<keyword evidence="2 5" id="KW-0560">Oxidoreductase</keyword>
<accession>A0ABW4LPM5</accession>
<sequence length="262" mass="28519">MVFKDEVVIVTGSTKGIGRSIAIQLAKLGAAVVINARNEEDVKKVVQEIISFGGRATGAAGKVEDIETGRKLVKAAHDCFGRITVVVNNAGIIRDRLFIKMTENEWDDVISCHLRGAFCTTSAVVPYMIEHGIKGTILNMTSTAGLEGTVGQSNYSAAKSGILGLTWTLSKELKKAGIGVFAIAPAALTDMTRPYIEKAEERARVRMEPLPDYWKIGSTEDVAAFIARLLEKREQLESGQIFSVNGKKIGKWNPPTYEEITF</sequence>
<dbReference type="EC" id="1.1.1.-" evidence="5"/>
<dbReference type="SMART" id="SM00822">
    <property type="entry name" value="PKS_KR"/>
    <property type="match status" value="1"/>
</dbReference>
<name>A0ABW4LPM5_9BACI</name>
<keyword evidence="6" id="KW-1185">Reference proteome</keyword>
<dbReference type="PANTHER" id="PTHR45024:SF2">
    <property type="entry name" value="SCP2 DOMAIN-CONTAINING PROTEIN"/>
    <property type="match status" value="1"/>
</dbReference>
<evidence type="ECO:0000313" key="5">
    <source>
        <dbReference type="EMBL" id="MFD1736436.1"/>
    </source>
</evidence>
<proteinExistence type="inferred from homology"/>
<dbReference type="GO" id="GO:0016491">
    <property type="term" value="F:oxidoreductase activity"/>
    <property type="evidence" value="ECO:0007669"/>
    <property type="project" value="UniProtKB-KW"/>
</dbReference>
<dbReference type="PRINTS" id="PR00080">
    <property type="entry name" value="SDRFAMILY"/>
</dbReference>
<dbReference type="Pfam" id="PF00106">
    <property type="entry name" value="adh_short"/>
    <property type="match status" value="1"/>
</dbReference>
<gene>
    <name evidence="5" type="ORF">ACFSCX_07650</name>
</gene>
<dbReference type="Gene3D" id="3.40.50.720">
    <property type="entry name" value="NAD(P)-binding Rossmann-like Domain"/>
    <property type="match status" value="1"/>
</dbReference>
<dbReference type="EMBL" id="JBHUEM010000008">
    <property type="protein sequence ID" value="MFD1736436.1"/>
    <property type="molecule type" value="Genomic_DNA"/>
</dbReference>
<evidence type="ECO:0000313" key="6">
    <source>
        <dbReference type="Proteomes" id="UP001597214"/>
    </source>
</evidence>
<evidence type="ECO:0000256" key="2">
    <source>
        <dbReference type="ARBA" id="ARBA00023002"/>
    </source>
</evidence>
<evidence type="ECO:0000256" key="1">
    <source>
        <dbReference type="ARBA" id="ARBA00006484"/>
    </source>
</evidence>
<comment type="caution">
    <text evidence="5">The sequence shown here is derived from an EMBL/GenBank/DDBJ whole genome shotgun (WGS) entry which is preliminary data.</text>
</comment>
<feature type="domain" description="Ketoreductase" evidence="4">
    <location>
        <begin position="6"/>
        <end position="186"/>
    </location>
</feature>
<comment type="similarity">
    <text evidence="1 3">Belongs to the short-chain dehydrogenases/reductases (SDR) family.</text>
</comment>
<dbReference type="Proteomes" id="UP001597214">
    <property type="component" value="Unassembled WGS sequence"/>
</dbReference>
<dbReference type="InterPro" id="IPR002347">
    <property type="entry name" value="SDR_fam"/>
</dbReference>
<dbReference type="PRINTS" id="PR00081">
    <property type="entry name" value="GDHRDH"/>
</dbReference>
<evidence type="ECO:0000259" key="4">
    <source>
        <dbReference type="SMART" id="SM00822"/>
    </source>
</evidence>
<dbReference type="InterPro" id="IPR036291">
    <property type="entry name" value="NAD(P)-bd_dom_sf"/>
</dbReference>
<organism evidence="5 6">
    <name type="scientific">Bacillus salitolerans</name>
    <dbReference type="NCBI Taxonomy" id="1437434"/>
    <lineage>
        <taxon>Bacteria</taxon>
        <taxon>Bacillati</taxon>
        <taxon>Bacillota</taxon>
        <taxon>Bacilli</taxon>
        <taxon>Bacillales</taxon>
        <taxon>Bacillaceae</taxon>
        <taxon>Bacillus</taxon>
    </lineage>
</organism>